<dbReference type="EMBL" id="GG698907">
    <property type="protein sequence ID" value="EEU41700.1"/>
    <property type="molecule type" value="Genomic_DNA"/>
</dbReference>
<dbReference type="GeneID" id="9676070"/>
<dbReference type="HOGENOM" id="CLU_127783_0_0_1"/>
<evidence type="ECO:0000256" key="1">
    <source>
        <dbReference type="SAM" id="MobiDB-lite"/>
    </source>
</evidence>
<dbReference type="VEuPathDB" id="FungiDB:NECHADRAFT_87674"/>
<dbReference type="AlphaFoldDB" id="C7Z2P8"/>
<dbReference type="OMA" id="STDIHKY"/>
<keyword evidence="3" id="KW-1185">Reference proteome</keyword>
<organism evidence="2 3">
    <name type="scientific">Fusarium vanettenii (strain ATCC MYA-4622 / CBS 123669 / FGSC 9596 / NRRL 45880 / 77-13-4)</name>
    <name type="common">Fusarium solani subsp. pisi</name>
    <dbReference type="NCBI Taxonomy" id="660122"/>
    <lineage>
        <taxon>Eukaryota</taxon>
        <taxon>Fungi</taxon>
        <taxon>Dikarya</taxon>
        <taxon>Ascomycota</taxon>
        <taxon>Pezizomycotina</taxon>
        <taxon>Sordariomycetes</taxon>
        <taxon>Hypocreomycetidae</taxon>
        <taxon>Hypocreales</taxon>
        <taxon>Nectriaceae</taxon>
        <taxon>Fusarium</taxon>
        <taxon>Fusarium solani species complex</taxon>
        <taxon>Fusarium vanettenii</taxon>
    </lineage>
</organism>
<protein>
    <submittedName>
        <fullName evidence="2">Uncharacterized protein</fullName>
    </submittedName>
</protein>
<name>C7Z2P8_FUSV7</name>
<gene>
    <name evidence="2" type="ORF">NECHADRAFT_87674</name>
</gene>
<reference evidence="2 3" key="1">
    <citation type="journal article" date="2009" name="PLoS Genet.">
        <title>The genome of Nectria haematococca: contribution of supernumerary chromosomes to gene expansion.</title>
        <authorList>
            <person name="Coleman J.J."/>
            <person name="Rounsley S.D."/>
            <person name="Rodriguez-Carres M."/>
            <person name="Kuo A."/>
            <person name="Wasmann C.C."/>
            <person name="Grimwood J."/>
            <person name="Schmutz J."/>
            <person name="Taga M."/>
            <person name="White G.J."/>
            <person name="Zhou S."/>
            <person name="Schwartz D.C."/>
            <person name="Freitag M."/>
            <person name="Ma L.J."/>
            <person name="Danchin E.G."/>
            <person name="Henrissat B."/>
            <person name="Coutinho P.M."/>
            <person name="Nelson D.R."/>
            <person name="Straney D."/>
            <person name="Napoli C.A."/>
            <person name="Barker B.M."/>
            <person name="Gribskov M."/>
            <person name="Rep M."/>
            <person name="Kroken S."/>
            <person name="Molnar I."/>
            <person name="Rensing C."/>
            <person name="Kennell J.C."/>
            <person name="Zamora J."/>
            <person name="Farman M.L."/>
            <person name="Selker E.U."/>
            <person name="Salamov A."/>
            <person name="Shapiro H."/>
            <person name="Pangilinan J."/>
            <person name="Lindquist E."/>
            <person name="Lamers C."/>
            <person name="Grigoriev I.V."/>
            <person name="Geiser D.M."/>
            <person name="Covert S.F."/>
            <person name="Temporini E."/>
            <person name="Vanetten H.D."/>
        </authorList>
    </citation>
    <scope>NUCLEOTIDE SEQUENCE [LARGE SCALE GENOMIC DNA]</scope>
    <source>
        <strain evidence="3">ATCC MYA-4622 / CBS 123669 / FGSC 9596 / NRRL 45880 / 77-13-4</strain>
    </source>
</reference>
<feature type="region of interest" description="Disordered" evidence="1">
    <location>
        <begin position="1"/>
        <end position="81"/>
    </location>
</feature>
<evidence type="ECO:0000313" key="3">
    <source>
        <dbReference type="Proteomes" id="UP000005206"/>
    </source>
</evidence>
<proteinExistence type="predicted"/>
<dbReference type="RefSeq" id="XP_003047413.1">
    <property type="nucleotide sequence ID" value="XM_003047367.1"/>
</dbReference>
<dbReference type="Proteomes" id="UP000005206">
    <property type="component" value="Chromosome 12"/>
</dbReference>
<evidence type="ECO:0000313" key="2">
    <source>
        <dbReference type="EMBL" id="EEU41700.1"/>
    </source>
</evidence>
<accession>C7Z2P8</accession>
<dbReference type="KEGG" id="nhe:NECHADRAFT_87674"/>
<sequence>MCLPNFFSRKQKDGKEEIEPQPSPVEPTGRRTAEATARLSSSKFRADASPRPSSDGRLGPGYAPGGYASSPSGGDGSGGGLYGGIHGGVYSGVNGGPNGGVSGGVYGGVYGGPSGGALGTSVGGGYGTSPGGTSYL</sequence>
<dbReference type="InParanoid" id="C7Z2P8"/>
<dbReference type="OrthoDB" id="5105946at2759"/>
<dbReference type="eggNOG" id="ENOG502RKKW">
    <property type="taxonomic scope" value="Eukaryota"/>
</dbReference>